<accession>A0ABR2Q9D8</accession>
<name>A0ABR2Q9D8_9ROSI</name>
<keyword evidence="3" id="KW-1185">Reference proteome</keyword>
<reference evidence="2 3" key="1">
    <citation type="journal article" date="2024" name="G3 (Bethesda)">
        <title>Genome assembly of Hibiscus sabdariffa L. provides insights into metabolisms of medicinal natural products.</title>
        <authorList>
            <person name="Kim T."/>
        </authorList>
    </citation>
    <scope>NUCLEOTIDE SEQUENCE [LARGE SCALE GENOMIC DNA]</scope>
    <source>
        <strain evidence="2">TK-2024</strain>
        <tissue evidence="2">Old leaves</tissue>
    </source>
</reference>
<protein>
    <submittedName>
        <fullName evidence="2">Uncharacterized protein</fullName>
    </submittedName>
</protein>
<evidence type="ECO:0000313" key="2">
    <source>
        <dbReference type="EMBL" id="KAK8997110.1"/>
    </source>
</evidence>
<feature type="region of interest" description="Disordered" evidence="1">
    <location>
        <begin position="1"/>
        <end position="57"/>
    </location>
</feature>
<dbReference type="Proteomes" id="UP001396334">
    <property type="component" value="Unassembled WGS sequence"/>
</dbReference>
<sequence>MVNRNNTERGRGRGRLRPPRSGRPAGRMPLSSRRGPLGLNARPSQHSIAKSSHKPGACHGKMICLKTALELQGYLE</sequence>
<evidence type="ECO:0000256" key="1">
    <source>
        <dbReference type="SAM" id="MobiDB-lite"/>
    </source>
</evidence>
<comment type="caution">
    <text evidence="2">The sequence shown here is derived from an EMBL/GenBank/DDBJ whole genome shotgun (WGS) entry which is preliminary data.</text>
</comment>
<organism evidence="2 3">
    <name type="scientific">Hibiscus sabdariffa</name>
    <name type="common">roselle</name>
    <dbReference type="NCBI Taxonomy" id="183260"/>
    <lineage>
        <taxon>Eukaryota</taxon>
        <taxon>Viridiplantae</taxon>
        <taxon>Streptophyta</taxon>
        <taxon>Embryophyta</taxon>
        <taxon>Tracheophyta</taxon>
        <taxon>Spermatophyta</taxon>
        <taxon>Magnoliopsida</taxon>
        <taxon>eudicotyledons</taxon>
        <taxon>Gunneridae</taxon>
        <taxon>Pentapetalae</taxon>
        <taxon>rosids</taxon>
        <taxon>malvids</taxon>
        <taxon>Malvales</taxon>
        <taxon>Malvaceae</taxon>
        <taxon>Malvoideae</taxon>
        <taxon>Hibiscus</taxon>
    </lineage>
</organism>
<dbReference type="EMBL" id="JBBPBN010000043">
    <property type="protein sequence ID" value="KAK8997110.1"/>
    <property type="molecule type" value="Genomic_DNA"/>
</dbReference>
<evidence type="ECO:0000313" key="3">
    <source>
        <dbReference type="Proteomes" id="UP001396334"/>
    </source>
</evidence>
<feature type="compositionally biased region" description="Basic and acidic residues" evidence="1">
    <location>
        <begin position="1"/>
        <end position="11"/>
    </location>
</feature>
<proteinExistence type="predicted"/>
<gene>
    <name evidence="2" type="ORF">V6N11_020597</name>
</gene>